<evidence type="ECO:0000313" key="12">
    <source>
        <dbReference type="EMBL" id="SEI01522.1"/>
    </source>
</evidence>
<dbReference type="GO" id="GO:0044877">
    <property type="term" value="F:protein-containing complex binding"/>
    <property type="evidence" value="ECO:0007669"/>
    <property type="project" value="InterPro"/>
</dbReference>
<protein>
    <recommendedName>
        <fullName evidence="8">Ancillary SecYEG translocon subunit</fullName>
    </recommendedName>
</protein>
<reference evidence="13" key="1">
    <citation type="submission" date="2016-09" db="EMBL/GenBank/DDBJ databases">
        <authorList>
            <person name="Koehorst J."/>
        </authorList>
    </citation>
    <scope>NUCLEOTIDE SEQUENCE [LARGE SCALE GENOMIC DNA]</scope>
</reference>
<dbReference type="Gene3D" id="1.25.40.10">
    <property type="entry name" value="Tetratricopeptide repeat domain"/>
    <property type="match status" value="1"/>
</dbReference>
<dbReference type="EMBL" id="LT629973">
    <property type="protein sequence ID" value="SEI01522.1"/>
    <property type="molecule type" value="Genomic_DNA"/>
</dbReference>
<dbReference type="SUPFAM" id="SSF48452">
    <property type="entry name" value="TPR-like"/>
    <property type="match status" value="1"/>
</dbReference>
<accession>A0A1C7PCQ4</accession>
<proteinExistence type="inferred from homology"/>
<evidence type="ECO:0000256" key="8">
    <source>
        <dbReference type="ARBA" id="ARBA00024235"/>
    </source>
</evidence>
<dbReference type="InterPro" id="IPR026039">
    <property type="entry name" value="YfgM"/>
</dbReference>
<evidence type="ECO:0000256" key="9">
    <source>
        <dbReference type="SAM" id="MobiDB-lite"/>
    </source>
</evidence>
<sequence length="264" mass="28078">MDNKTPSQDAPLSPEEIRAIGEVNIGPAKHEVFLDNHYKKLIVGGIILAVGVVGGIAYYSMQDEKVTEASAALVSAMGADKAEFSISSAKLDSAKLETVAAQYPDTASTDTAKYLAHAAVVAKGKTQQGIAGMNALLKSTDNEDLKLRIRVYLADQYTQQGRLDDATRMWQEVVVSGESPYLPLAYMSLGDIAQQQNDKEKAKTMYQAGVAKSANSSLHNRIKDRLEVIDVAPPVKEAPAPLPAPLPSAADSVVPSLSAPLEAS</sequence>
<dbReference type="RefSeq" id="WP_067774910.1">
    <property type="nucleotide sequence ID" value="NZ_LIGX01000020.1"/>
</dbReference>
<evidence type="ECO:0000256" key="7">
    <source>
        <dbReference type="ARBA" id="ARBA00024197"/>
    </source>
</evidence>
<dbReference type="OrthoDB" id="198159at2"/>
<evidence type="ECO:0000259" key="11">
    <source>
        <dbReference type="Pfam" id="PF09976"/>
    </source>
</evidence>
<dbReference type="InterPro" id="IPR011990">
    <property type="entry name" value="TPR-like_helical_dom_sf"/>
</dbReference>
<keyword evidence="4 10" id="KW-1133">Transmembrane helix</keyword>
<keyword evidence="5 10" id="KW-0472">Membrane</keyword>
<name>A0A1C7PCQ4_9BACT</name>
<organism evidence="12 13">
    <name type="scientific">Akkermansia glycaniphila</name>
    <dbReference type="NCBI Taxonomy" id="1679444"/>
    <lineage>
        <taxon>Bacteria</taxon>
        <taxon>Pseudomonadati</taxon>
        <taxon>Verrucomicrobiota</taxon>
        <taxon>Verrucomicrobiia</taxon>
        <taxon>Verrucomicrobiales</taxon>
        <taxon>Akkermansiaceae</taxon>
        <taxon>Akkermansia</taxon>
    </lineage>
</organism>
<dbReference type="GO" id="GO:0005886">
    <property type="term" value="C:plasma membrane"/>
    <property type="evidence" value="ECO:0007669"/>
    <property type="project" value="UniProtKB-SubCell"/>
</dbReference>
<dbReference type="InterPro" id="IPR018704">
    <property type="entry name" value="SecYEG/CpoB_TPR"/>
</dbReference>
<evidence type="ECO:0000256" key="10">
    <source>
        <dbReference type="SAM" id="Phobius"/>
    </source>
</evidence>
<feature type="region of interest" description="Disordered" evidence="9">
    <location>
        <begin position="237"/>
        <end position="264"/>
    </location>
</feature>
<dbReference type="PANTHER" id="PTHR38035">
    <property type="entry name" value="UPF0070 PROTEIN YFGM"/>
    <property type="match status" value="1"/>
</dbReference>
<evidence type="ECO:0000256" key="2">
    <source>
        <dbReference type="ARBA" id="ARBA00022475"/>
    </source>
</evidence>
<dbReference type="Proteomes" id="UP000176204">
    <property type="component" value="Chromosome I"/>
</dbReference>
<keyword evidence="13" id="KW-1185">Reference proteome</keyword>
<dbReference type="KEGG" id="agl:PYTT_2582"/>
<evidence type="ECO:0000313" key="13">
    <source>
        <dbReference type="Proteomes" id="UP000176204"/>
    </source>
</evidence>
<dbReference type="Pfam" id="PF09976">
    <property type="entry name" value="TPR_21"/>
    <property type="match status" value="1"/>
</dbReference>
<feature type="domain" description="Ancillary SecYEG translocon subunit/Cell division coordinator CpoB TPR" evidence="11">
    <location>
        <begin position="37"/>
        <end position="226"/>
    </location>
</feature>
<dbReference type="PANTHER" id="PTHR38035:SF1">
    <property type="entry name" value="ANCILLARY SECYEG TRANSLOCON SUBUNIT"/>
    <property type="match status" value="1"/>
</dbReference>
<keyword evidence="2" id="KW-1003">Cell membrane</keyword>
<keyword evidence="6" id="KW-0143">Chaperone</keyword>
<evidence type="ECO:0000256" key="5">
    <source>
        <dbReference type="ARBA" id="ARBA00023136"/>
    </source>
</evidence>
<feature type="transmembrane region" description="Helical" evidence="10">
    <location>
        <begin position="41"/>
        <end position="61"/>
    </location>
</feature>
<keyword evidence="3 10" id="KW-0812">Transmembrane</keyword>
<evidence type="ECO:0000256" key="4">
    <source>
        <dbReference type="ARBA" id="ARBA00022989"/>
    </source>
</evidence>
<dbReference type="AlphaFoldDB" id="A0A1C7PCQ4"/>
<evidence type="ECO:0000256" key="3">
    <source>
        <dbReference type="ARBA" id="ARBA00022692"/>
    </source>
</evidence>
<evidence type="ECO:0000256" key="1">
    <source>
        <dbReference type="ARBA" id="ARBA00004401"/>
    </source>
</evidence>
<comment type="similarity">
    <text evidence="7">Belongs to the YfgM family.</text>
</comment>
<evidence type="ECO:0000256" key="6">
    <source>
        <dbReference type="ARBA" id="ARBA00023186"/>
    </source>
</evidence>
<gene>
    <name evidence="12" type="ORF">PYTT_2582</name>
</gene>
<dbReference type="STRING" id="1679444.PYTT_2582"/>
<comment type="subcellular location">
    <subcellularLocation>
        <location evidence="1">Cell membrane</location>
        <topology evidence="1">Single-pass type II membrane protein</topology>
    </subcellularLocation>
</comment>